<dbReference type="GO" id="GO:0012505">
    <property type="term" value="C:endomembrane system"/>
    <property type="evidence" value="ECO:0007669"/>
    <property type="project" value="UniProtKB-SubCell"/>
</dbReference>
<evidence type="ECO:0000256" key="10">
    <source>
        <dbReference type="RuleBase" id="RU367007"/>
    </source>
</evidence>
<dbReference type="GO" id="GO:0005886">
    <property type="term" value="C:plasma membrane"/>
    <property type="evidence" value="ECO:0007669"/>
    <property type="project" value="UniProtKB-SubCell"/>
</dbReference>
<dbReference type="GO" id="GO:0004169">
    <property type="term" value="F:dolichyl-phosphate-mannose-protein mannosyltransferase activity"/>
    <property type="evidence" value="ECO:0007669"/>
    <property type="project" value="UniProtKB-UniRule"/>
</dbReference>
<evidence type="ECO:0000256" key="5">
    <source>
        <dbReference type="ARBA" id="ARBA00022679"/>
    </source>
</evidence>
<comment type="function">
    <text evidence="10">Protein O-mannosyltransferase that catalyzes the transfer of a single mannose residue from a polyprenol phospho-mannosyl lipidic donor to the hydroxyl group of selected serine and threonine residues in acceptor proteins.</text>
</comment>
<keyword evidence="10" id="KW-1003">Cell membrane</keyword>
<gene>
    <name evidence="14" type="ORF">GSY69_07510</name>
</gene>
<comment type="pathway">
    <text evidence="2 10">Protein modification; protein glycosylation.</text>
</comment>
<feature type="transmembrane region" description="Helical" evidence="10">
    <location>
        <begin position="388"/>
        <end position="409"/>
    </location>
</feature>
<evidence type="ECO:0000256" key="2">
    <source>
        <dbReference type="ARBA" id="ARBA00004922"/>
    </source>
</evidence>
<dbReference type="InterPro" id="IPR027005">
    <property type="entry name" value="PMT-like"/>
</dbReference>
<feature type="transmembrane region" description="Helical" evidence="10">
    <location>
        <begin position="225"/>
        <end position="246"/>
    </location>
</feature>
<feature type="transmembrane region" description="Helical" evidence="10">
    <location>
        <begin position="253"/>
        <end position="271"/>
    </location>
</feature>
<evidence type="ECO:0000256" key="3">
    <source>
        <dbReference type="ARBA" id="ARBA00007222"/>
    </source>
</evidence>
<feature type="transmembrane region" description="Helical" evidence="10">
    <location>
        <begin position="500"/>
        <end position="518"/>
    </location>
</feature>
<dbReference type="PANTHER" id="PTHR10050">
    <property type="entry name" value="DOLICHYL-PHOSPHATE-MANNOSE--PROTEIN MANNOSYLTRANSFERASE"/>
    <property type="match status" value="1"/>
</dbReference>
<dbReference type="Pfam" id="PF16192">
    <property type="entry name" value="PMT_4TMC"/>
    <property type="match status" value="1"/>
</dbReference>
<protein>
    <recommendedName>
        <fullName evidence="9 10">Polyprenol-phosphate-mannose--protein mannosyltransferase</fullName>
        <ecNumber evidence="10">2.4.1.-</ecNumber>
    </recommendedName>
</protein>
<sequence>MVTHPLLVRRPGSRGAARPSRAAGPASQASRDRVPGDSRRTPARWQIRNSPRPLHCAPYTGRVSTSRTSARPPDAEPAEGAKAGGSTATATTGRTASATADAPSAADSPDPTRRLTPLAMGIPPAAHPLLGWLIPAGLAVIGAVLRFWRLGFPHSLVFDETYYVKDAYALSQSGYERNWAEKANDLFNQGDPSGILTTPEYVVHPPLGKWILSLGIDWFGVDDSFGWRFSAALFGALSIFILARIATRMFSSVWLGGVAGLLLCVDGEHFVHSRTGLLDLFVMFFVLVAFGCLILDRDWAQRRLGRLAALPWRRGWLTPARFGPSLGLRPWRLAAGISLGLSMGVKWSGLYALAAFGIMAVCWDWSARRRVGVAQPLRAALAKDAGPAFVSLVPVALVTYVLCWSGWIFTSGGYDRQWGAEHRGWWSALPDWLTSLAHYHYTAYKFHVGLDSEHPYMSNPWGWIVQWKPTSFFYESPTAGQNGCTAEKCSSAITSVGNPVIWGAAVVVIVVLLGAWALRRDWRAGAILAGLIGTWGPWFLYQERTIFTFYTIVMVPFVVLGLTYCLGLLWGTSSGVRGQRLPAGLMVRRLAVGVVLAGAVFAFCFFYPVYTGEVIPYDHWQWRMLNPSWI</sequence>
<keyword evidence="5 10" id="KW-0808">Transferase</keyword>
<dbReference type="Proteomes" id="UP000469215">
    <property type="component" value="Unassembled WGS sequence"/>
</dbReference>
<evidence type="ECO:0000313" key="14">
    <source>
        <dbReference type="EMBL" id="MYM19818.1"/>
    </source>
</evidence>
<evidence type="ECO:0000256" key="8">
    <source>
        <dbReference type="ARBA" id="ARBA00023136"/>
    </source>
</evidence>
<feature type="compositionally biased region" description="Low complexity" evidence="11">
    <location>
        <begin position="9"/>
        <end position="29"/>
    </location>
</feature>
<evidence type="ECO:0000256" key="4">
    <source>
        <dbReference type="ARBA" id="ARBA00022676"/>
    </source>
</evidence>
<dbReference type="InterPro" id="IPR003342">
    <property type="entry name" value="ArnT-like_N"/>
</dbReference>
<proteinExistence type="inferred from homology"/>
<keyword evidence="7 10" id="KW-1133">Transmembrane helix</keyword>
<feature type="transmembrane region" description="Helical" evidence="10">
    <location>
        <begin position="277"/>
        <end position="295"/>
    </location>
</feature>
<dbReference type="EMBL" id="WWEQ01000026">
    <property type="protein sequence ID" value="MYM19818.1"/>
    <property type="molecule type" value="Genomic_DNA"/>
</dbReference>
<feature type="transmembrane region" description="Helical" evidence="10">
    <location>
        <begin position="525"/>
        <end position="541"/>
    </location>
</feature>
<comment type="similarity">
    <text evidence="3 10">Belongs to the glycosyltransferase 39 family.</text>
</comment>
<keyword evidence="15" id="KW-1185">Reference proteome</keyword>
<comment type="subcellular location">
    <subcellularLocation>
        <location evidence="10">Cell membrane</location>
    </subcellularLocation>
    <subcellularLocation>
        <location evidence="1">Endomembrane system</location>
        <topology evidence="1">Multi-pass membrane protein</topology>
    </subcellularLocation>
</comment>
<dbReference type="UniPathway" id="UPA00378"/>
<feature type="transmembrane region" description="Helical" evidence="10">
    <location>
        <begin position="129"/>
        <end position="148"/>
    </location>
</feature>
<organism evidence="14 15">
    <name type="scientific">Brevibacterium rongguiense</name>
    <dbReference type="NCBI Taxonomy" id="2695267"/>
    <lineage>
        <taxon>Bacteria</taxon>
        <taxon>Bacillati</taxon>
        <taxon>Actinomycetota</taxon>
        <taxon>Actinomycetes</taxon>
        <taxon>Micrococcales</taxon>
        <taxon>Brevibacteriaceae</taxon>
        <taxon>Brevibacterium</taxon>
    </lineage>
</organism>
<keyword evidence="6 10" id="KW-0812">Transmembrane</keyword>
<feature type="transmembrane region" description="Helical" evidence="10">
    <location>
        <begin position="547"/>
        <end position="570"/>
    </location>
</feature>
<accession>A0A6N9H6X6</accession>
<evidence type="ECO:0000256" key="1">
    <source>
        <dbReference type="ARBA" id="ARBA00004127"/>
    </source>
</evidence>
<dbReference type="InterPro" id="IPR032421">
    <property type="entry name" value="PMT_4TMC"/>
</dbReference>
<reference evidence="14 15" key="1">
    <citation type="submission" date="2020-01" db="EMBL/GenBank/DDBJ databases">
        <authorList>
            <person name="Deng T."/>
        </authorList>
    </citation>
    <scope>NUCLEOTIDE SEQUENCE [LARGE SCALE GENOMIC DNA]</scope>
    <source>
        <strain evidence="14 15">5221</strain>
    </source>
</reference>
<evidence type="ECO:0000259" key="12">
    <source>
        <dbReference type="Pfam" id="PF02366"/>
    </source>
</evidence>
<evidence type="ECO:0000256" key="6">
    <source>
        <dbReference type="ARBA" id="ARBA00022692"/>
    </source>
</evidence>
<feature type="domain" description="ArnT-like N-terminal" evidence="12">
    <location>
        <begin position="139"/>
        <end position="365"/>
    </location>
</feature>
<feature type="compositionally biased region" description="Basic and acidic residues" evidence="11">
    <location>
        <begin position="30"/>
        <end position="40"/>
    </location>
</feature>
<keyword evidence="8 10" id="KW-0472">Membrane</keyword>
<dbReference type="PANTHER" id="PTHR10050:SF46">
    <property type="entry name" value="PROTEIN O-MANNOSYL-TRANSFERASE 2"/>
    <property type="match status" value="1"/>
</dbReference>
<comment type="caution">
    <text evidence="14">The sequence shown here is derived from an EMBL/GenBank/DDBJ whole genome shotgun (WGS) entry which is preliminary data.</text>
</comment>
<evidence type="ECO:0000256" key="7">
    <source>
        <dbReference type="ARBA" id="ARBA00022989"/>
    </source>
</evidence>
<feature type="domain" description="Protein O-mannosyl-transferase C-terminal four TM" evidence="13">
    <location>
        <begin position="435"/>
        <end position="629"/>
    </location>
</feature>
<evidence type="ECO:0000256" key="9">
    <source>
        <dbReference type="ARBA" id="ARBA00093617"/>
    </source>
</evidence>
<dbReference type="Pfam" id="PF02366">
    <property type="entry name" value="PMT"/>
    <property type="match status" value="1"/>
</dbReference>
<feature type="region of interest" description="Disordered" evidence="11">
    <location>
        <begin position="1"/>
        <end position="114"/>
    </location>
</feature>
<dbReference type="EC" id="2.4.1.-" evidence="10"/>
<evidence type="ECO:0000256" key="11">
    <source>
        <dbReference type="SAM" id="MobiDB-lite"/>
    </source>
</evidence>
<feature type="transmembrane region" description="Helical" evidence="10">
    <location>
        <begin position="590"/>
        <end position="610"/>
    </location>
</feature>
<keyword evidence="4 10" id="KW-0328">Glycosyltransferase</keyword>
<dbReference type="AlphaFoldDB" id="A0A6N9H6X6"/>
<name>A0A6N9H6X6_9MICO</name>
<evidence type="ECO:0000259" key="13">
    <source>
        <dbReference type="Pfam" id="PF16192"/>
    </source>
</evidence>
<evidence type="ECO:0000313" key="15">
    <source>
        <dbReference type="Proteomes" id="UP000469215"/>
    </source>
</evidence>
<feature type="compositionally biased region" description="Low complexity" evidence="11">
    <location>
        <begin position="78"/>
        <end position="109"/>
    </location>
</feature>